<dbReference type="PANTHER" id="PTHR28180">
    <property type="entry name" value="CONSERVED MITOCHONDRIAL PROTEIN-RELATED"/>
    <property type="match status" value="1"/>
</dbReference>
<dbReference type="PANTHER" id="PTHR28180:SF5">
    <property type="entry name" value="DNA POLYMERASE ALPHA SUBUNIT B"/>
    <property type="match status" value="1"/>
</dbReference>
<dbReference type="EMBL" id="VCHE01000071">
    <property type="protein sequence ID" value="KAB2572765.1"/>
    <property type="molecule type" value="Genomic_DNA"/>
</dbReference>
<reference evidence="1 2" key="1">
    <citation type="journal article" date="2019" name="Sci. Rep.">
        <title>A multi-omics analysis of the grapevine pathogen Lasiodiplodia theobromae reveals that temperature affects the expression of virulence- and pathogenicity-related genes.</title>
        <authorList>
            <person name="Felix C."/>
            <person name="Meneses R."/>
            <person name="Goncalves M.F.M."/>
            <person name="Tilleman L."/>
            <person name="Duarte A.S."/>
            <person name="Jorrin-Novo J.V."/>
            <person name="Van de Peer Y."/>
            <person name="Deforce D."/>
            <person name="Van Nieuwerburgh F."/>
            <person name="Esteves A.C."/>
            <person name="Alves A."/>
        </authorList>
    </citation>
    <scope>NUCLEOTIDE SEQUENCE [LARGE SCALE GENOMIC DNA]</scope>
    <source>
        <strain evidence="1 2">LA-SOL3</strain>
    </source>
</reference>
<keyword evidence="2" id="KW-1185">Reference proteome</keyword>
<dbReference type="OrthoDB" id="5537330at2759"/>
<name>A0A5N5D5F4_9PEZI</name>
<evidence type="ECO:0000313" key="1">
    <source>
        <dbReference type="EMBL" id="KAB2572765.1"/>
    </source>
</evidence>
<evidence type="ECO:0008006" key="3">
    <source>
        <dbReference type="Google" id="ProtNLM"/>
    </source>
</evidence>
<gene>
    <name evidence="1" type="ORF">DBV05_g8550</name>
</gene>
<dbReference type="InterPro" id="IPR052999">
    <property type="entry name" value="PTS1_Protein"/>
</dbReference>
<protein>
    <recommendedName>
        <fullName evidence="3">Carboxymuconolactone decarboxylase-like domain-containing protein</fullName>
    </recommendedName>
</protein>
<dbReference type="InterPro" id="IPR029032">
    <property type="entry name" value="AhpD-like"/>
</dbReference>
<sequence>MALSDILEPFRAQDHGKDPLKARWYIVAIAALAAASASEDTPELYRLCTDGLPLEKEKLVQRRVKEAVLKTSMLYGVPKALQALYPMFNSWTDEQIDTYGPRSEAVRAGADPKIREARGQHYFDVTWTPAIAQANQEKNRKYHPDFSLLNQQMLYEWWVSEDAILSNVETQMCTTAALVCSNSPVQALWHTRGIIRHGGSMADAKFAQDLGLAIARAYDCKTGEITRVEDIDFSDITPP</sequence>
<evidence type="ECO:0000313" key="2">
    <source>
        <dbReference type="Proteomes" id="UP000325902"/>
    </source>
</evidence>
<dbReference type="Gene3D" id="1.20.1290.10">
    <property type="entry name" value="AhpD-like"/>
    <property type="match status" value="1"/>
</dbReference>
<dbReference type="Proteomes" id="UP000325902">
    <property type="component" value="Unassembled WGS sequence"/>
</dbReference>
<comment type="caution">
    <text evidence="1">The sequence shown here is derived from an EMBL/GenBank/DDBJ whole genome shotgun (WGS) entry which is preliminary data.</text>
</comment>
<proteinExistence type="predicted"/>
<accession>A0A5N5D5F4</accession>
<dbReference type="AlphaFoldDB" id="A0A5N5D5F4"/>
<organism evidence="1 2">
    <name type="scientific">Lasiodiplodia theobromae</name>
    <dbReference type="NCBI Taxonomy" id="45133"/>
    <lineage>
        <taxon>Eukaryota</taxon>
        <taxon>Fungi</taxon>
        <taxon>Dikarya</taxon>
        <taxon>Ascomycota</taxon>
        <taxon>Pezizomycotina</taxon>
        <taxon>Dothideomycetes</taxon>
        <taxon>Dothideomycetes incertae sedis</taxon>
        <taxon>Botryosphaeriales</taxon>
        <taxon>Botryosphaeriaceae</taxon>
        <taxon>Lasiodiplodia</taxon>
    </lineage>
</organism>